<reference evidence="1" key="1">
    <citation type="submission" date="2013-10" db="EMBL/GenBank/DDBJ databases">
        <title>Genomic analysis of the causative agents of coccidiosis in chickens.</title>
        <authorList>
            <person name="Reid A.J."/>
            <person name="Blake D."/>
            <person name="Billington K."/>
            <person name="Browne H."/>
            <person name="Dunn M."/>
            <person name="Hung S."/>
            <person name="Kawahara F."/>
            <person name="Miranda-Saavedra D."/>
            <person name="Mourier T."/>
            <person name="Nagra H."/>
            <person name="Otto T.D."/>
            <person name="Rawlings N."/>
            <person name="Sanchez A."/>
            <person name="Sanders M."/>
            <person name="Subramaniam C."/>
            <person name="Tay Y."/>
            <person name="Dear P."/>
            <person name="Doerig C."/>
            <person name="Gruber A."/>
            <person name="Parkinson J."/>
            <person name="Shirley M."/>
            <person name="Wan K.L."/>
            <person name="Berriman M."/>
            <person name="Tomley F."/>
            <person name="Pain A."/>
        </authorList>
    </citation>
    <scope>NUCLEOTIDE SEQUENCE [LARGE SCALE GENOMIC DNA]</scope>
    <source>
        <strain evidence="1">Houghton</strain>
    </source>
</reference>
<dbReference type="Proteomes" id="UP000030754">
    <property type="component" value="Unassembled WGS sequence"/>
</dbReference>
<dbReference type="RefSeq" id="XP_013440038.1">
    <property type="nucleotide sequence ID" value="XM_013584584.1"/>
</dbReference>
<evidence type="ECO:0000313" key="2">
    <source>
        <dbReference type="Proteomes" id="UP000030754"/>
    </source>
</evidence>
<dbReference type="EMBL" id="HG722531">
    <property type="protein sequence ID" value="CDJ62676.1"/>
    <property type="molecule type" value="Genomic_DNA"/>
</dbReference>
<keyword evidence="2" id="KW-1185">Reference proteome</keyword>
<dbReference type="VEuPathDB" id="ToxoDB:ENH_00021250"/>
<organism evidence="1 2">
    <name type="scientific">Eimeria necatrix</name>
    <dbReference type="NCBI Taxonomy" id="51315"/>
    <lineage>
        <taxon>Eukaryota</taxon>
        <taxon>Sar</taxon>
        <taxon>Alveolata</taxon>
        <taxon>Apicomplexa</taxon>
        <taxon>Conoidasida</taxon>
        <taxon>Coccidia</taxon>
        <taxon>Eucoccidiorida</taxon>
        <taxon>Eimeriorina</taxon>
        <taxon>Eimeriidae</taxon>
        <taxon>Eimeria</taxon>
    </lineage>
</organism>
<dbReference type="GeneID" id="25472298"/>
<gene>
    <name evidence="1" type="ORF">ENH_00021250</name>
</gene>
<proteinExistence type="predicted"/>
<reference evidence="1" key="2">
    <citation type="submission" date="2013-10" db="EMBL/GenBank/DDBJ databases">
        <authorList>
            <person name="Aslett M."/>
        </authorList>
    </citation>
    <scope>NUCLEOTIDE SEQUENCE [LARGE SCALE GENOMIC DNA]</scope>
    <source>
        <strain evidence="1">Houghton</strain>
    </source>
</reference>
<sequence>MRYQHLILNLQSCNHVPTSAVIDVERREPQTARRRSKLAALVLWSIANIPLPLASQTLK</sequence>
<protein>
    <submittedName>
        <fullName evidence="1">Uncharacterized protein</fullName>
    </submittedName>
</protein>
<name>U6MF79_9EIME</name>
<dbReference type="AlphaFoldDB" id="U6MF79"/>
<evidence type="ECO:0000313" key="1">
    <source>
        <dbReference type="EMBL" id="CDJ62676.1"/>
    </source>
</evidence>
<accession>U6MF79</accession>